<dbReference type="Pfam" id="PF04536">
    <property type="entry name" value="TPM_phosphatase"/>
    <property type="match status" value="1"/>
</dbReference>
<dbReference type="Gene3D" id="3.10.310.50">
    <property type="match status" value="1"/>
</dbReference>
<dbReference type="PROSITE" id="PS00518">
    <property type="entry name" value="ZF_RING_1"/>
    <property type="match status" value="1"/>
</dbReference>
<dbReference type="EMBL" id="GIBP01005172">
    <property type="protein sequence ID" value="NDV34141.1"/>
    <property type="molecule type" value="Transcribed_RNA"/>
</dbReference>
<dbReference type="GO" id="GO:0008270">
    <property type="term" value="F:zinc ion binding"/>
    <property type="evidence" value="ECO:0007669"/>
    <property type="project" value="UniProtKB-KW"/>
</dbReference>
<keyword evidence="2 4" id="KW-0863">Zinc-finger</keyword>
<feature type="compositionally biased region" description="Low complexity" evidence="5">
    <location>
        <begin position="146"/>
        <end position="157"/>
    </location>
</feature>
<reference evidence="7" key="1">
    <citation type="journal article" date="2020" name="J. Eukaryot. Microbiol.">
        <title>De novo Sequencing, Assembly and Annotation of the Transcriptome for the Free-Living Testate Amoeba Arcella intermedia.</title>
        <authorList>
            <person name="Ribeiro G.M."/>
            <person name="Porfirio-Sousa A.L."/>
            <person name="Maurer-Alcala X.X."/>
            <person name="Katz L.A."/>
            <person name="Lahr D.J.G."/>
        </authorList>
    </citation>
    <scope>NUCLEOTIDE SEQUENCE</scope>
</reference>
<sequence>MFLLSKTDRQIYISTGPGISHRLTDDDIHVIISNMKEGLRAGQFSDTIVSAVDEIRAVLLENKRAVTNEDSLDSVAYTLGGFFIVIFLFYQCSKRTPYSKCSRKLSLIERQAKAQKFDHSSCPICLEEFPKNIRPSHTHSQQPPKTTSTASTTSTTSNQKEVEILDCGHTFCKECIAEWFSSRRSEVCPICRAGEPSAPSKVPQSAEEEVFQNELRFRLLSLNRHYPTYVTTTMVDDWTRTNRNYNFHSSYTAFHNPPSSSGSGSSWGGGYSGGGGGGGGSW</sequence>
<dbReference type="PROSITE" id="PS50089">
    <property type="entry name" value="ZF_RING_2"/>
    <property type="match status" value="1"/>
</dbReference>
<keyword evidence="1" id="KW-0479">Metal-binding</keyword>
<dbReference type="PANTHER" id="PTHR30373:SF2">
    <property type="entry name" value="UPF0603 PROTEIN YGCG"/>
    <property type="match status" value="1"/>
</dbReference>
<evidence type="ECO:0000259" key="6">
    <source>
        <dbReference type="PROSITE" id="PS50089"/>
    </source>
</evidence>
<dbReference type="InterPro" id="IPR007621">
    <property type="entry name" value="TPM_dom"/>
</dbReference>
<protein>
    <recommendedName>
        <fullName evidence="6">RING-type domain-containing protein</fullName>
    </recommendedName>
</protein>
<evidence type="ECO:0000256" key="1">
    <source>
        <dbReference type="ARBA" id="ARBA00022723"/>
    </source>
</evidence>
<proteinExistence type="predicted"/>
<dbReference type="InterPro" id="IPR001841">
    <property type="entry name" value="Znf_RING"/>
</dbReference>
<dbReference type="SUPFAM" id="SSF57850">
    <property type="entry name" value="RING/U-box"/>
    <property type="match status" value="1"/>
</dbReference>
<evidence type="ECO:0000256" key="4">
    <source>
        <dbReference type="PROSITE-ProRule" id="PRU00175"/>
    </source>
</evidence>
<feature type="domain" description="RING-type" evidence="6">
    <location>
        <begin position="122"/>
        <end position="192"/>
    </location>
</feature>
<evidence type="ECO:0000256" key="2">
    <source>
        <dbReference type="ARBA" id="ARBA00022771"/>
    </source>
</evidence>
<dbReference type="InterPro" id="IPR013083">
    <property type="entry name" value="Znf_RING/FYVE/PHD"/>
</dbReference>
<dbReference type="AlphaFoldDB" id="A0A6B2LB29"/>
<accession>A0A6B2LB29</accession>
<dbReference type="PANTHER" id="PTHR30373">
    <property type="entry name" value="UPF0603 PROTEIN YGCG"/>
    <property type="match status" value="1"/>
</dbReference>
<dbReference type="InterPro" id="IPR017907">
    <property type="entry name" value="Znf_RING_CS"/>
</dbReference>
<keyword evidence="3" id="KW-0862">Zinc</keyword>
<dbReference type="Gene3D" id="3.30.40.10">
    <property type="entry name" value="Zinc/RING finger domain, C3HC4 (zinc finger)"/>
    <property type="match status" value="1"/>
</dbReference>
<evidence type="ECO:0000256" key="5">
    <source>
        <dbReference type="SAM" id="MobiDB-lite"/>
    </source>
</evidence>
<evidence type="ECO:0000256" key="3">
    <source>
        <dbReference type="ARBA" id="ARBA00022833"/>
    </source>
</evidence>
<organism evidence="7">
    <name type="scientific">Arcella intermedia</name>
    <dbReference type="NCBI Taxonomy" id="1963864"/>
    <lineage>
        <taxon>Eukaryota</taxon>
        <taxon>Amoebozoa</taxon>
        <taxon>Tubulinea</taxon>
        <taxon>Elardia</taxon>
        <taxon>Arcellinida</taxon>
        <taxon>Sphaerothecina</taxon>
        <taxon>Arcellidae</taxon>
        <taxon>Arcella</taxon>
    </lineage>
</organism>
<dbReference type="SMART" id="SM00184">
    <property type="entry name" value="RING"/>
    <property type="match status" value="1"/>
</dbReference>
<name>A0A6B2LB29_9EUKA</name>
<feature type="region of interest" description="Disordered" evidence="5">
    <location>
        <begin position="133"/>
        <end position="157"/>
    </location>
</feature>
<evidence type="ECO:0000313" key="7">
    <source>
        <dbReference type="EMBL" id="NDV34141.1"/>
    </source>
</evidence>
<dbReference type="Pfam" id="PF13639">
    <property type="entry name" value="zf-RING_2"/>
    <property type="match status" value="1"/>
</dbReference>